<protein>
    <submittedName>
        <fullName evidence="1">Rhamnan synthesis F family protein</fullName>
    </submittedName>
</protein>
<reference evidence="1" key="1">
    <citation type="submission" date="2023-11" db="EMBL/GenBank/DDBJ databases">
        <title>WGS of Aeromonas in Northern Israel.</title>
        <authorList>
            <person name="Hershko Y."/>
        </authorList>
    </citation>
    <scope>NUCLEOTIDE SEQUENCE</scope>
    <source>
        <strain evidence="1">77416</strain>
    </source>
</reference>
<name>A0AAW9EZN0_AERCA</name>
<accession>A0AAW9EZN0</accession>
<dbReference type="InterPro" id="IPR007739">
    <property type="entry name" value="RgpF"/>
</dbReference>
<gene>
    <name evidence="1" type="ORF">SJS77_05115</name>
</gene>
<sequence>MKRIAFYLFYDKDGVVDEYVYFKLKELKKSVDEIFFVSNSKIKANERAKLEQIVDTVYCRDNIGFDVWGYKEAMEIYGPEKLEHFDELILLNYTFFGPIFPFEEMFEWSQSQQVDFWGVSDHKEVIPNPFTGESILPRHIQSHFIAIRKNMFTSIEFKQYWKNMPMIYSYTDSIVNHESKFTQHFSDKGFGYDVYVNSEDYPSSYATFNDVCQTLENRSPILKRRPFFHDPLWIDRNAIDLRRALEIINEKSNYNVNLIYENLLRTTKPKDLATNIDLLKIFDKTKSVGINKPVRIAAVLHVYYADMIEEMMGYIENIPVSYDLFISTASEKSKKEIEFYLENNKNKANKIEVRVVEQNRGRDIGALLLTMKDVGLSDEYDYICRLHSKKSPQNDATQAEHFKHQMYDNLVPNENYVSKLINFLNDNPKVGFLAPSMVHIGYPTLGHSWFNNRELATIIAKKLDINVPFDDFSPFAAYGTMFWFRPKALKKLFSYNWKWNDFNSEPGHNDGSLAHVIERLFIYVAHSNGYLGYNIMSSDMAEKNYAKLEYKAQRVMSNLHNGLVQDQVHHLQHLRYMSNASAAAVNGSSIKASARALFLACARSILFRFPRIGRLLKRIYLKMKHRLGM</sequence>
<dbReference type="Proteomes" id="UP001277183">
    <property type="component" value="Unassembled WGS sequence"/>
</dbReference>
<dbReference type="Pfam" id="PF05045">
    <property type="entry name" value="RgpF"/>
    <property type="match status" value="1"/>
</dbReference>
<dbReference type="RefSeq" id="WP_171269897.1">
    <property type="nucleotide sequence ID" value="NZ_AP024136.1"/>
</dbReference>
<proteinExistence type="predicted"/>
<organism evidence="1 2">
    <name type="scientific">Aeromonas caviae</name>
    <name type="common">Aeromonas punctata</name>
    <dbReference type="NCBI Taxonomy" id="648"/>
    <lineage>
        <taxon>Bacteria</taxon>
        <taxon>Pseudomonadati</taxon>
        <taxon>Pseudomonadota</taxon>
        <taxon>Gammaproteobacteria</taxon>
        <taxon>Aeromonadales</taxon>
        <taxon>Aeromonadaceae</taxon>
        <taxon>Aeromonas</taxon>
    </lineage>
</organism>
<comment type="caution">
    <text evidence="1">The sequence shown here is derived from an EMBL/GenBank/DDBJ whole genome shotgun (WGS) entry which is preliminary data.</text>
</comment>
<evidence type="ECO:0000313" key="1">
    <source>
        <dbReference type="EMBL" id="MDX7719856.1"/>
    </source>
</evidence>
<dbReference type="EMBL" id="JAWZVU010000030">
    <property type="protein sequence ID" value="MDX7719856.1"/>
    <property type="molecule type" value="Genomic_DNA"/>
</dbReference>
<dbReference type="AlphaFoldDB" id="A0AAW9EZN0"/>
<evidence type="ECO:0000313" key="2">
    <source>
        <dbReference type="Proteomes" id="UP001277183"/>
    </source>
</evidence>